<dbReference type="AlphaFoldDB" id="A0AAP3E2H7"/>
<dbReference type="InterPro" id="IPR011009">
    <property type="entry name" value="Kinase-like_dom_sf"/>
</dbReference>
<dbReference type="PANTHER" id="PTHR21310">
    <property type="entry name" value="AMINOGLYCOSIDE PHOSPHOTRANSFERASE-RELATED-RELATED"/>
    <property type="match status" value="1"/>
</dbReference>
<proteinExistence type="predicted"/>
<dbReference type="InterPro" id="IPR002575">
    <property type="entry name" value="Aminoglycoside_PTrfase"/>
</dbReference>
<dbReference type="Gene3D" id="3.90.1200.10">
    <property type="match status" value="1"/>
</dbReference>
<protein>
    <submittedName>
        <fullName evidence="2">Phosphotransferase family protein</fullName>
    </submittedName>
</protein>
<dbReference type="EMBL" id="JAOPKA010000009">
    <property type="protein sequence ID" value="MCU4742671.1"/>
    <property type="molecule type" value="Genomic_DNA"/>
</dbReference>
<dbReference type="InterPro" id="IPR041726">
    <property type="entry name" value="ACAD10_11_N"/>
</dbReference>
<evidence type="ECO:0000313" key="2">
    <source>
        <dbReference type="EMBL" id="MCU4742671.1"/>
    </source>
</evidence>
<gene>
    <name evidence="2" type="ORF">OB960_14840</name>
</gene>
<dbReference type="CDD" id="cd05154">
    <property type="entry name" value="ACAD10_11_N-like"/>
    <property type="match status" value="1"/>
</dbReference>
<reference evidence="2" key="1">
    <citation type="submission" date="2022-09" db="EMBL/GenBank/DDBJ databases">
        <title>Enrichment on poylsaccharides allowed isolation of novel metabolic and taxonomic groups of Haloarchaea.</title>
        <authorList>
            <person name="Sorokin D.Y."/>
            <person name="Elcheninov A.G."/>
            <person name="Khizhniak T.V."/>
            <person name="Kolganova T.V."/>
            <person name="Kublanov I.V."/>
        </authorList>
    </citation>
    <scope>NUCLEOTIDE SEQUENCE</scope>
    <source>
        <strain evidence="2">AArc-xg1-1</strain>
    </source>
</reference>
<dbReference type="RefSeq" id="WP_338004492.1">
    <property type="nucleotide sequence ID" value="NZ_JAOPKA010000009.1"/>
</dbReference>
<feature type="domain" description="Aminoglycoside phosphotransferase" evidence="1">
    <location>
        <begin position="35"/>
        <end position="274"/>
    </location>
</feature>
<dbReference type="Gene3D" id="3.30.200.20">
    <property type="entry name" value="Phosphorylase Kinase, domain 1"/>
    <property type="match status" value="1"/>
</dbReference>
<dbReference type="PANTHER" id="PTHR21310:SF40">
    <property type="entry name" value="AMINOGLYCOSIDE PHOSPHOTRANSFERASE DOMAIN-CONTAINING PROTEIN-RELATED"/>
    <property type="match status" value="1"/>
</dbReference>
<dbReference type="Proteomes" id="UP001321018">
    <property type="component" value="Unassembled WGS sequence"/>
</dbReference>
<accession>A0AAP3E2H7</accession>
<evidence type="ECO:0000259" key="1">
    <source>
        <dbReference type="Pfam" id="PF01636"/>
    </source>
</evidence>
<sequence>MDGTGANIDIAALESYLSAELGVNAVETEVLHDGLNLSIAISTANAENAYVLRRPNKLRHTEAFNDLTGEYGVMERLAETPVPAPAPVLVCADESVIGDPFLVMTQLEGVSIPLGSHPPDRFRNPDSRERLATRLIETLADLHSVDVEPFTDVCDRATPRDQLARSTARLEAATTVTGCDLPGLWDVAEWLERNAPSDSETALVHGDYRPSNVLFAGVDRPEIAGVLDWETAFLGDPLTELGYLLLRWRDDGDPTPPLDGLEARYSNEDALRELREINDHGLAPFTGEPGSPSRRELVDRYEDGTGFSFEHDRFYRALAAFMLATVWADLDRHQVEAGAEADRGPYIEYVSTIARSIVDGEFEL</sequence>
<name>A0AAP3E2H7_9EURY</name>
<dbReference type="InterPro" id="IPR051678">
    <property type="entry name" value="AGP_Transferase"/>
</dbReference>
<dbReference type="Pfam" id="PF01636">
    <property type="entry name" value="APH"/>
    <property type="match status" value="1"/>
</dbReference>
<organism evidence="2 3">
    <name type="scientific">Natronoglomus mannanivorans</name>
    <dbReference type="NCBI Taxonomy" id="2979990"/>
    <lineage>
        <taxon>Archaea</taxon>
        <taxon>Methanobacteriati</taxon>
        <taxon>Methanobacteriota</taxon>
        <taxon>Stenosarchaea group</taxon>
        <taxon>Halobacteria</taxon>
        <taxon>Halobacteriales</taxon>
        <taxon>Natrialbaceae</taxon>
        <taxon>Natronoglomus</taxon>
    </lineage>
</organism>
<evidence type="ECO:0000313" key="3">
    <source>
        <dbReference type="Proteomes" id="UP001321018"/>
    </source>
</evidence>
<comment type="caution">
    <text evidence="2">The sequence shown here is derived from an EMBL/GenBank/DDBJ whole genome shotgun (WGS) entry which is preliminary data.</text>
</comment>
<dbReference type="SUPFAM" id="SSF56112">
    <property type="entry name" value="Protein kinase-like (PK-like)"/>
    <property type="match status" value="1"/>
</dbReference>